<reference evidence="2" key="1">
    <citation type="submission" date="2016-10" db="EMBL/GenBank/DDBJ databases">
        <authorList>
            <person name="Varghese N."/>
            <person name="Submissions S."/>
        </authorList>
    </citation>
    <scope>NUCLEOTIDE SEQUENCE [LARGE SCALE GENOMIC DNA]</scope>
    <source>
        <strain evidence="2">DSM 217</strain>
    </source>
</reference>
<dbReference type="PANTHER" id="PTHR21174">
    <property type="match status" value="1"/>
</dbReference>
<keyword evidence="2" id="KW-1185">Reference proteome</keyword>
<accession>A0A1H3AYC1</accession>
<dbReference type="AlphaFoldDB" id="A0A1H3AYC1"/>
<dbReference type="Gene3D" id="1.10.3210.10">
    <property type="entry name" value="Hypothetical protein af1432"/>
    <property type="match status" value="1"/>
</dbReference>
<dbReference type="GO" id="GO:0016787">
    <property type="term" value="F:hydrolase activity"/>
    <property type="evidence" value="ECO:0007669"/>
    <property type="project" value="UniProtKB-KW"/>
</dbReference>
<name>A0A1H3AYC1_THIRO</name>
<organism evidence="1 2">
    <name type="scientific">Thiocapsa roseopersicina</name>
    <dbReference type="NCBI Taxonomy" id="1058"/>
    <lineage>
        <taxon>Bacteria</taxon>
        <taxon>Pseudomonadati</taxon>
        <taxon>Pseudomonadota</taxon>
        <taxon>Gammaproteobacteria</taxon>
        <taxon>Chromatiales</taxon>
        <taxon>Chromatiaceae</taxon>
        <taxon>Thiocapsa</taxon>
    </lineage>
</organism>
<evidence type="ECO:0000313" key="2">
    <source>
        <dbReference type="Proteomes" id="UP000198816"/>
    </source>
</evidence>
<dbReference type="SUPFAM" id="SSF109604">
    <property type="entry name" value="HD-domain/PDEase-like"/>
    <property type="match status" value="1"/>
</dbReference>
<dbReference type="InterPro" id="IPR009218">
    <property type="entry name" value="HD_phosphohydro"/>
</dbReference>
<evidence type="ECO:0000313" key="1">
    <source>
        <dbReference type="EMBL" id="SDX33809.1"/>
    </source>
</evidence>
<sequence>MSRAGLLSQTTTTAAADGVRQVSDEGTWTDEYLRNRFTQLWRRCAIPRSSCDPDIAWSSLDGRYAESHRHYHDKRHLAHCLSEFDLAVERIVRPDHVEMAIWFHDIINEPERSDNEARSAELFRNLAGGSMAESFIAEVVDLILVTTHRREPVDPDQMILCDIDLASLGCPWECYLRDTGYLRAEFRGSDQDYCRIKRVFLESMLRRPRVFVTDFFYARYEHLARENLRRFLDLIDVWEAAGSDGRKVPLLRTSGIEA</sequence>
<dbReference type="PANTHER" id="PTHR21174:SF0">
    <property type="entry name" value="HD PHOSPHOHYDROLASE FAMILY PROTEIN-RELATED"/>
    <property type="match status" value="1"/>
</dbReference>
<proteinExistence type="predicted"/>
<dbReference type="Proteomes" id="UP000198816">
    <property type="component" value="Unassembled WGS sequence"/>
</dbReference>
<dbReference type="STRING" id="1058.SAMN05421783_12170"/>
<keyword evidence="1" id="KW-0378">Hydrolase</keyword>
<protein>
    <submittedName>
        <fullName evidence="1">Predicted metal-dependent phosphohydrolase, HD superfamily</fullName>
    </submittedName>
</protein>
<gene>
    <name evidence="1" type="ORF">SAMN05421783_12170</name>
</gene>
<dbReference type="EMBL" id="FNNZ01000021">
    <property type="protein sequence ID" value="SDX33809.1"/>
    <property type="molecule type" value="Genomic_DNA"/>
</dbReference>